<accession>A0A517MX56</accession>
<evidence type="ECO:0008006" key="4">
    <source>
        <dbReference type="Google" id="ProtNLM"/>
    </source>
</evidence>
<keyword evidence="1" id="KW-0732">Signal</keyword>
<reference evidence="2 3" key="1">
    <citation type="submission" date="2019-02" db="EMBL/GenBank/DDBJ databases">
        <title>Deep-cultivation of Planctomycetes and their phenomic and genomic characterization uncovers novel biology.</title>
        <authorList>
            <person name="Wiegand S."/>
            <person name="Jogler M."/>
            <person name="Boedeker C."/>
            <person name="Pinto D."/>
            <person name="Vollmers J."/>
            <person name="Rivas-Marin E."/>
            <person name="Kohn T."/>
            <person name="Peeters S.H."/>
            <person name="Heuer A."/>
            <person name="Rast P."/>
            <person name="Oberbeckmann S."/>
            <person name="Bunk B."/>
            <person name="Jeske O."/>
            <person name="Meyerdierks A."/>
            <person name="Storesund J.E."/>
            <person name="Kallscheuer N."/>
            <person name="Luecker S."/>
            <person name="Lage O.M."/>
            <person name="Pohl T."/>
            <person name="Merkel B.J."/>
            <person name="Hornburger P."/>
            <person name="Mueller R.-W."/>
            <person name="Bruemmer F."/>
            <person name="Labrenz M."/>
            <person name="Spormann A.M."/>
            <person name="Op den Camp H."/>
            <person name="Overmann J."/>
            <person name="Amann R."/>
            <person name="Jetten M.S.M."/>
            <person name="Mascher T."/>
            <person name="Medema M.H."/>
            <person name="Devos D.P."/>
            <person name="Kaster A.-K."/>
            <person name="Ovreas L."/>
            <person name="Rohde M."/>
            <person name="Galperin M.Y."/>
            <person name="Jogler C."/>
        </authorList>
    </citation>
    <scope>NUCLEOTIDE SEQUENCE [LARGE SCALE GENOMIC DNA]</scope>
    <source>
        <strain evidence="2 3">HG15A2</strain>
    </source>
</reference>
<dbReference type="EMBL" id="CP036263">
    <property type="protein sequence ID" value="QDS99456.1"/>
    <property type="molecule type" value="Genomic_DNA"/>
</dbReference>
<organism evidence="2 3">
    <name type="scientific">Adhaeretor mobilis</name>
    <dbReference type="NCBI Taxonomy" id="1930276"/>
    <lineage>
        <taxon>Bacteria</taxon>
        <taxon>Pseudomonadati</taxon>
        <taxon>Planctomycetota</taxon>
        <taxon>Planctomycetia</taxon>
        <taxon>Pirellulales</taxon>
        <taxon>Lacipirellulaceae</taxon>
        <taxon>Adhaeretor</taxon>
    </lineage>
</organism>
<evidence type="ECO:0000256" key="1">
    <source>
        <dbReference type="SAM" id="SignalP"/>
    </source>
</evidence>
<evidence type="ECO:0000313" key="2">
    <source>
        <dbReference type="EMBL" id="QDS99456.1"/>
    </source>
</evidence>
<evidence type="ECO:0000313" key="3">
    <source>
        <dbReference type="Proteomes" id="UP000319852"/>
    </source>
</evidence>
<gene>
    <name evidence="2" type="ORF">HG15A2_27790</name>
</gene>
<feature type="chain" id="PRO_5021805359" description="PEP-CTERM protein-sorting domain-containing protein" evidence="1">
    <location>
        <begin position="23"/>
        <end position="247"/>
    </location>
</feature>
<dbReference type="KEGG" id="amob:HG15A2_27790"/>
<keyword evidence="3" id="KW-1185">Reference proteome</keyword>
<dbReference type="AlphaFoldDB" id="A0A517MX56"/>
<dbReference type="RefSeq" id="WP_145060678.1">
    <property type="nucleotide sequence ID" value="NZ_CP036263.1"/>
</dbReference>
<proteinExistence type="predicted"/>
<dbReference type="Proteomes" id="UP000319852">
    <property type="component" value="Chromosome"/>
</dbReference>
<name>A0A517MX56_9BACT</name>
<sequence length="247" mass="26261" precursor="true">MRLRALLLCLVLSFALVSPSRASLLDDQILGHVGAYGGITNIFDPPVAVVGGGVEFSNFLNSGGGPASLWEADFTAGTLTVRLTNVKQTPSSVQNLIWDFRDLDYLNAPQQIVGMSTLVDTFPGGSVASFDNAAPSSPGKNHIRILQTNINGTLITPGEFYEATFSIQTTGVFDTEPGDFDEDGDVDGADFLEWQRNPSVGNLFGWQNNYGMTAPLSAASTAVPEPSTLLLAMLMGTLLLSRQSIAL</sequence>
<protein>
    <recommendedName>
        <fullName evidence="4">PEP-CTERM protein-sorting domain-containing protein</fullName>
    </recommendedName>
</protein>
<feature type="signal peptide" evidence="1">
    <location>
        <begin position="1"/>
        <end position="22"/>
    </location>
</feature>